<evidence type="ECO:0000313" key="1">
    <source>
        <dbReference type="EMBL" id="CAA9255379.1"/>
    </source>
</evidence>
<protein>
    <submittedName>
        <fullName evidence="1">Immunoreactive 84kD antigen PG93</fullName>
    </submittedName>
</protein>
<dbReference type="SUPFAM" id="SSF101898">
    <property type="entry name" value="NHL repeat"/>
    <property type="match status" value="1"/>
</dbReference>
<dbReference type="InterPro" id="IPR011110">
    <property type="entry name" value="Reg_prop"/>
</dbReference>
<dbReference type="Gene3D" id="2.130.10.10">
    <property type="entry name" value="YVTN repeat-like/Quinoprotein amine dehydrogenase"/>
    <property type="match status" value="3"/>
</dbReference>
<name>A0A6J4IKY1_9BACT</name>
<gene>
    <name evidence="1" type="ORF">AVDCRST_MAG95-2071</name>
</gene>
<sequence length="582" mass="63223">MATSNGLMAASLSGLNLLDYKSWRTFGPAHGLPANINAKTITTFAGHVYAGLNQQRVFRYNGQTWQPTAADLTGKEAYQLTPTTNALLVATQENILLLAADNTVQTYADALLEQPRAALQSTDGTFWLADYRRGLVRKTNNTYEAIVPAGPYSGSAFSVYSDNTAVYVLEGGYNQSYEQRSARAGFYEYTNGQWANYTGWLFTDIKQFPAIRDLTRAVRNPVNGKLYLGSYGGGLLEWSGLGNYKVFNFNNSPLISSIPDSIRYTRVPDVAADAEGNIWVVNRNQFPNRPGLHVLKPDQTWQSFAFPGFADGSNLERIALDDVGFKWMAVSRNGTSVKGLLVFDAEKNAFKHLNPANSGLPGPEIYTITKDREGAMWVGTNNGLAVFYNPAEALEADFTATLPVASGRPTLEGQVIKAIAVDGGNRKWIGTDVGIWLFNPEGDQVLAHFTAQNSPLLSDKIIDISINQKNGVVYIATEAGLVSYRGTATVTEGKPDCATVFPNPVRPEYDGLVGISGLPNNARVKITDSVGHLVYETQAAGGTVAWNTRDVKGRRVKTGVYLVFSSSADGRESCISKVAVVE</sequence>
<reference evidence="1" key="1">
    <citation type="submission" date="2020-02" db="EMBL/GenBank/DDBJ databases">
        <authorList>
            <person name="Meier V. D."/>
        </authorList>
    </citation>
    <scope>NUCLEOTIDE SEQUENCE</scope>
    <source>
        <strain evidence="1">AVDCRST_MAG95</strain>
    </source>
</reference>
<dbReference type="SUPFAM" id="SSF63829">
    <property type="entry name" value="Calcium-dependent phosphotriesterase"/>
    <property type="match status" value="1"/>
</dbReference>
<dbReference type="InterPro" id="IPR015943">
    <property type="entry name" value="WD40/YVTN_repeat-like_dom_sf"/>
</dbReference>
<proteinExistence type="predicted"/>
<dbReference type="AlphaFoldDB" id="A0A6J4IKY1"/>
<dbReference type="EMBL" id="CADCTJ010000649">
    <property type="protein sequence ID" value="CAA9255379.1"/>
    <property type="molecule type" value="Genomic_DNA"/>
</dbReference>
<dbReference type="Pfam" id="PF07494">
    <property type="entry name" value="Reg_prop"/>
    <property type="match status" value="1"/>
</dbReference>
<organism evidence="1">
    <name type="scientific">uncultured Adhaeribacter sp</name>
    <dbReference type="NCBI Taxonomy" id="448109"/>
    <lineage>
        <taxon>Bacteria</taxon>
        <taxon>Pseudomonadati</taxon>
        <taxon>Bacteroidota</taxon>
        <taxon>Cytophagia</taxon>
        <taxon>Cytophagales</taxon>
        <taxon>Hymenobacteraceae</taxon>
        <taxon>Adhaeribacter</taxon>
        <taxon>environmental samples</taxon>
    </lineage>
</organism>
<accession>A0A6J4IKY1</accession>